<accession>A0ABZ2TW29</accession>
<keyword evidence="2" id="KW-0328">Glycosyltransferase</keyword>
<dbReference type="CDD" id="cd06433">
    <property type="entry name" value="GT_2_WfgS_like"/>
    <property type="match status" value="1"/>
</dbReference>
<dbReference type="PANTHER" id="PTHR22916:SF67">
    <property type="entry name" value="COLANIC ACID BIOSYNTHESIS GLYCOSYL TRANSFERASE WCAE-RELATED"/>
    <property type="match status" value="1"/>
</dbReference>
<sequence length="280" mass="32054">MKQIKTEPVITIITSTFNAVSALSITIDSIRNQNYTNIQWIIIDGKSTDGTVELINKNEDIIDFWLSERDEGIYDAWNKGVKHIKGEWVIFLGAGDVLYSNNVLSNMASHLSDAFPKYNLVYGKVDVVNDDNESVADWGEPWELLKNKTESIRIALPPHPGSFLHVSFFCEKKYLFPTSLKIAGDTHSLMTAVIDKEPLFVPIYIDKMLFGGVSTTGKNLLLIIKELKFINQEFNVNLPFFIYYWNLSKIYIKAFVNIVFPEKIIGSLYNSFLKVKYRFK</sequence>
<organism evidence="2 3">
    <name type="scientific">Polaribacter marinaquae</name>
    <dbReference type="NCBI Taxonomy" id="1642819"/>
    <lineage>
        <taxon>Bacteria</taxon>
        <taxon>Pseudomonadati</taxon>
        <taxon>Bacteroidota</taxon>
        <taxon>Flavobacteriia</taxon>
        <taxon>Flavobacteriales</taxon>
        <taxon>Flavobacteriaceae</taxon>
    </lineage>
</organism>
<dbReference type="EMBL" id="CP150496">
    <property type="protein sequence ID" value="WYW56829.1"/>
    <property type="molecule type" value="Genomic_DNA"/>
</dbReference>
<proteinExistence type="predicted"/>
<dbReference type="SUPFAM" id="SSF53448">
    <property type="entry name" value="Nucleotide-diphospho-sugar transferases"/>
    <property type="match status" value="1"/>
</dbReference>
<keyword evidence="3" id="KW-1185">Reference proteome</keyword>
<dbReference type="RefSeq" id="WP_340934903.1">
    <property type="nucleotide sequence ID" value="NZ_CP150496.1"/>
</dbReference>
<protein>
    <submittedName>
        <fullName evidence="2">Glycosyltransferase family 2 protein</fullName>
        <ecNumber evidence="2">2.4.-.-</ecNumber>
    </submittedName>
</protein>
<dbReference type="Pfam" id="PF00535">
    <property type="entry name" value="Glycos_transf_2"/>
    <property type="match status" value="1"/>
</dbReference>
<dbReference type="EC" id="2.4.-.-" evidence="2"/>
<dbReference type="Proteomes" id="UP001491088">
    <property type="component" value="Chromosome"/>
</dbReference>
<dbReference type="PANTHER" id="PTHR22916">
    <property type="entry name" value="GLYCOSYLTRANSFERASE"/>
    <property type="match status" value="1"/>
</dbReference>
<evidence type="ECO:0000313" key="3">
    <source>
        <dbReference type="Proteomes" id="UP001491088"/>
    </source>
</evidence>
<feature type="domain" description="Glycosyltransferase 2-like" evidence="1">
    <location>
        <begin position="11"/>
        <end position="135"/>
    </location>
</feature>
<dbReference type="Gene3D" id="3.90.550.10">
    <property type="entry name" value="Spore Coat Polysaccharide Biosynthesis Protein SpsA, Chain A"/>
    <property type="match status" value="1"/>
</dbReference>
<name>A0ABZ2TW29_9FLAO</name>
<dbReference type="InterPro" id="IPR001173">
    <property type="entry name" value="Glyco_trans_2-like"/>
</dbReference>
<gene>
    <name evidence="2" type="ORF">WG950_06115</name>
</gene>
<dbReference type="GO" id="GO:0016757">
    <property type="term" value="F:glycosyltransferase activity"/>
    <property type="evidence" value="ECO:0007669"/>
    <property type="project" value="UniProtKB-KW"/>
</dbReference>
<reference evidence="2 3" key="1">
    <citation type="submission" date="2024-03" db="EMBL/GenBank/DDBJ databases">
        <authorList>
            <person name="Cao K."/>
        </authorList>
    </citation>
    <scope>NUCLEOTIDE SEQUENCE [LARGE SCALE GENOMIC DNA]</scope>
    <source>
        <strain evidence="2 3">MCCC 1K00696</strain>
    </source>
</reference>
<dbReference type="InterPro" id="IPR029044">
    <property type="entry name" value="Nucleotide-diphossugar_trans"/>
</dbReference>
<evidence type="ECO:0000259" key="1">
    <source>
        <dbReference type="Pfam" id="PF00535"/>
    </source>
</evidence>
<keyword evidence="2" id="KW-0808">Transferase</keyword>
<evidence type="ECO:0000313" key="2">
    <source>
        <dbReference type="EMBL" id="WYW56829.1"/>
    </source>
</evidence>